<feature type="binding site" evidence="3">
    <location>
        <begin position="9"/>
        <end position="16"/>
    </location>
    <ligand>
        <name>substrate</name>
    </ligand>
</feature>
<dbReference type="Pfam" id="PF00300">
    <property type="entry name" value="His_Phos_1"/>
    <property type="match status" value="1"/>
</dbReference>
<reference evidence="4 5" key="1">
    <citation type="submission" date="2018-06" db="EMBL/GenBank/DDBJ databases">
        <title>A transcriptomic atlas of mushroom development highlights an independent origin of complex multicellularity.</title>
        <authorList>
            <consortium name="DOE Joint Genome Institute"/>
            <person name="Krizsan K."/>
            <person name="Almasi E."/>
            <person name="Merenyi Z."/>
            <person name="Sahu N."/>
            <person name="Viragh M."/>
            <person name="Koszo T."/>
            <person name="Mondo S."/>
            <person name="Kiss B."/>
            <person name="Balint B."/>
            <person name="Kues U."/>
            <person name="Barry K."/>
            <person name="Hegedus J.C."/>
            <person name="Henrissat B."/>
            <person name="Johnson J."/>
            <person name="Lipzen A."/>
            <person name="Ohm R."/>
            <person name="Nagy I."/>
            <person name="Pangilinan J."/>
            <person name="Yan J."/>
            <person name="Xiong Y."/>
            <person name="Grigoriev I.V."/>
            <person name="Hibbett D.S."/>
            <person name="Nagy L.G."/>
        </authorList>
    </citation>
    <scope>NUCLEOTIDE SEQUENCE [LARGE SCALE GENOMIC DNA]</scope>
    <source>
        <strain evidence="4 5">SZMC22713</strain>
    </source>
</reference>
<dbReference type="InterPro" id="IPR001345">
    <property type="entry name" value="PG/BPGM_mutase_AS"/>
</dbReference>
<dbReference type="GO" id="GO:0005829">
    <property type="term" value="C:cytosol"/>
    <property type="evidence" value="ECO:0007669"/>
    <property type="project" value="TreeGrafter"/>
</dbReference>
<dbReference type="InterPro" id="IPR051695">
    <property type="entry name" value="Phosphoglycerate_Mutase"/>
</dbReference>
<dbReference type="InterPro" id="IPR013078">
    <property type="entry name" value="His_Pase_superF_clade-1"/>
</dbReference>
<sequence>MPARIYVVRHGETAENREGIIQGQLDTTLNESGVIQAQVVAEALRDIPFTAAFSSDLQRAAKTAEAILSYHPSISLIRQPALRERYMGELQGIKVQRGQPARKEDSLRLEKMPAFTARILSWWQESIVKPLSNLPAGQEEHVLVVSHGAFIATLVRGLAYSEWIPREGVNGRLVCLNTSVTTLEMGDDKKWRLVKYADVSHFLKPELAVQINYDDRHTERREA</sequence>
<dbReference type="AlphaFoldDB" id="A0A4Y7QC65"/>
<gene>
    <name evidence="4" type="ORF">BD410DRAFT_70103</name>
</gene>
<evidence type="ECO:0000313" key="5">
    <source>
        <dbReference type="Proteomes" id="UP000294933"/>
    </source>
</evidence>
<evidence type="ECO:0000256" key="3">
    <source>
        <dbReference type="PIRSR" id="PIRSR613078-2"/>
    </source>
</evidence>
<dbReference type="Proteomes" id="UP000294933">
    <property type="component" value="Unassembled WGS sequence"/>
</dbReference>
<dbReference type="GO" id="GO:0045820">
    <property type="term" value="P:negative regulation of glycolytic process"/>
    <property type="evidence" value="ECO:0007669"/>
    <property type="project" value="TreeGrafter"/>
</dbReference>
<dbReference type="GO" id="GO:0004331">
    <property type="term" value="F:fructose-2,6-bisphosphate 2-phosphatase activity"/>
    <property type="evidence" value="ECO:0007669"/>
    <property type="project" value="TreeGrafter"/>
</dbReference>
<proteinExistence type="predicted"/>
<dbReference type="CDD" id="cd07067">
    <property type="entry name" value="HP_PGM_like"/>
    <property type="match status" value="1"/>
</dbReference>
<dbReference type="PROSITE" id="PS00175">
    <property type="entry name" value="PG_MUTASE"/>
    <property type="match status" value="1"/>
</dbReference>
<dbReference type="PANTHER" id="PTHR46517:SF1">
    <property type="entry name" value="FRUCTOSE-2,6-BISPHOSPHATASE TIGAR"/>
    <property type="match status" value="1"/>
</dbReference>
<dbReference type="OrthoDB" id="354304at2759"/>
<keyword evidence="5" id="KW-1185">Reference proteome</keyword>
<name>A0A4Y7QC65_9AGAM</name>
<evidence type="ECO:0000256" key="1">
    <source>
        <dbReference type="ARBA" id="ARBA00022801"/>
    </source>
</evidence>
<keyword evidence="1" id="KW-0378">Hydrolase</keyword>
<protein>
    <submittedName>
        <fullName evidence="4">Phosphoglycerate mutase-like protein</fullName>
    </submittedName>
</protein>
<dbReference type="VEuPathDB" id="FungiDB:BD410DRAFT_70103"/>
<feature type="active site" description="Proton donor/acceptor" evidence="2">
    <location>
        <position position="84"/>
    </location>
</feature>
<evidence type="ECO:0000313" key="4">
    <source>
        <dbReference type="EMBL" id="TDL24966.1"/>
    </source>
</evidence>
<dbReference type="GO" id="GO:0043456">
    <property type="term" value="P:regulation of pentose-phosphate shunt"/>
    <property type="evidence" value="ECO:0007669"/>
    <property type="project" value="TreeGrafter"/>
</dbReference>
<dbReference type="EMBL" id="ML170165">
    <property type="protein sequence ID" value="TDL24966.1"/>
    <property type="molecule type" value="Genomic_DNA"/>
</dbReference>
<evidence type="ECO:0000256" key="2">
    <source>
        <dbReference type="PIRSR" id="PIRSR613078-1"/>
    </source>
</evidence>
<dbReference type="STRING" id="50990.A0A4Y7QC65"/>
<feature type="binding site" evidence="3">
    <location>
        <position position="59"/>
    </location>
    <ligand>
        <name>substrate</name>
    </ligand>
</feature>
<accession>A0A4Y7QC65</accession>
<dbReference type="PANTHER" id="PTHR46517">
    <property type="entry name" value="FRUCTOSE-2,6-BISPHOSPHATASE TIGAR"/>
    <property type="match status" value="1"/>
</dbReference>
<dbReference type="SUPFAM" id="SSF53254">
    <property type="entry name" value="Phosphoglycerate mutase-like"/>
    <property type="match status" value="1"/>
</dbReference>
<dbReference type="SMART" id="SM00855">
    <property type="entry name" value="PGAM"/>
    <property type="match status" value="1"/>
</dbReference>
<dbReference type="Gene3D" id="3.40.50.1240">
    <property type="entry name" value="Phosphoglycerate mutase-like"/>
    <property type="match status" value="1"/>
</dbReference>
<organism evidence="4 5">
    <name type="scientific">Rickenella mellea</name>
    <dbReference type="NCBI Taxonomy" id="50990"/>
    <lineage>
        <taxon>Eukaryota</taxon>
        <taxon>Fungi</taxon>
        <taxon>Dikarya</taxon>
        <taxon>Basidiomycota</taxon>
        <taxon>Agaricomycotina</taxon>
        <taxon>Agaricomycetes</taxon>
        <taxon>Hymenochaetales</taxon>
        <taxon>Rickenellaceae</taxon>
        <taxon>Rickenella</taxon>
    </lineage>
</organism>
<feature type="active site" description="Tele-phosphohistidine intermediate" evidence="2">
    <location>
        <position position="10"/>
    </location>
</feature>
<dbReference type="InterPro" id="IPR029033">
    <property type="entry name" value="His_PPase_superfam"/>
</dbReference>